<dbReference type="SMART" id="SM01260">
    <property type="entry name" value="LANC_like"/>
    <property type="match status" value="1"/>
</dbReference>
<evidence type="ECO:0000313" key="3">
    <source>
        <dbReference type="Proteomes" id="UP000471640"/>
    </source>
</evidence>
<keyword evidence="1" id="KW-0862">Zinc</keyword>
<dbReference type="Pfam" id="PF05147">
    <property type="entry name" value="LANC_like"/>
    <property type="match status" value="1"/>
</dbReference>
<keyword evidence="3" id="KW-1185">Reference proteome</keyword>
<proteinExistence type="predicted"/>
<organism evidence="2 3">
    <name type="scientific">Thiorhodococcus mannitoliphagus</name>
    <dbReference type="NCBI Taxonomy" id="329406"/>
    <lineage>
        <taxon>Bacteria</taxon>
        <taxon>Pseudomonadati</taxon>
        <taxon>Pseudomonadota</taxon>
        <taxon>Gammaproteobacteria</taxon>
        <taxon>Chromatiales</taxon>
        <taxon>Chromatiaceae</taxon>
        <taxon>Thiorhodococcus</taxon>
    </lineage>
</organism>
<comment type="caution">
    <text evidence="2">The sequence shown here is derived from an EMBL/GenBank/DDBJ whole genome shotgun (WGS) entry which is preliminary data.</text>
</comment>
<keyword evidence="1" id="KW-0479">Metal-binding</keyword>
<dbReference type="PRINTS" id="PR01950">
    <property type="entry name" value="LANCSUPER"/>
</dbReference>
<name>A0A6P1DNV4_9GAMM</name>
<accession>A0A6P1DNV4</accession>
<sequence>MSVYRESLHTAVDAVRLESGLAFSWLGTRSSSSLRGLPKLVDEASAHALLLRQLQQRLYLSFFCSGGVRPAQDGEHVMLPDVRKDADFVNTLSEANSGRGSWRKGHELHGSSERYAILSYKGLMLRAGEGKFRLVSSDSPRESPGVELLFPKEQLGISPGYYMAHSDTEFLCRSPAEILRLYWNLAGETSAHLMASVTERLNGLRLPFELKVMHPALDSQRCDRAVLYLHKADFGRASAELGAIYAAVAPGLRQGVPAFVKRLAPGLGLAENPEAGGSFGKHRALILAQGILAARHRDKSERLSAIEAHFEQRGIDLERPYINAGSRDEYALPSAGLATSALPPCSVARKEADFQTAESALEIAGEIALGLSREALWHRGHCTWVAPEPASTQGEDMLYTTLNATLYRGNTGVAIFLAEAAQLVDDPVLRQTSLGAMRRALRIVREDPNAKNFGLYSGVLGVAMCAARIGVLLDEPGLITEARRLVCGAKGLGDANGEFDIIGGAAGGILALIVIDALTADALSLDLATELGHWLCGTAEYTENACSWKSPTVQAQNNLTGYSHGTAGVAHALAELFVRTGERCFADIARAALEYERSWFDIDLKNWPDFRLGAGRSRSGKAAGTPRHYCSTWCHGAPGIALSRVHAYALLGDQSSKAEAVDALTTTRASVQKSLASETGSLCLCHGLLGNADILHSLAGTLEDAREINQHVAASAIRDAGRSVRKGLHNKGQADGDPGPGLMVGRAGIGYAFLRFANPGTPSLLAVNPRDFSAC</sequence>
<reference evidence="3" key="1">
    <citation type="journal article" date="2020" name="Microbiol. Resour. Announc.">
        <title>Draft Genome Sequences of Thiorhodococcus mannitoliphagus and Thiorhodococcus minor, Purple Sulfur Photosynthetic Bacteria in the Gammaproteobacterial Family Chromatiaceae.</title>
        <authorList>
            <person name="Aviles F.A."/>
            <person name="Meyer T.E."/>
            <person name="Kyndt J.A."/>
        </authorList>
    </citation>
    <scope>NUCLEOTIDE SEQUENCE [LARGE SCALE GENOMIC DNA]</scope>
    <source>
        <strain evidence="3">DSM 18266</strain>
    </source>
</reference>
<evidence type="ECO:0000256" key="1">
    <source>
        <dbReference type="PIRSR" id="PIRSR607822-1"/>
    </source>
</evidence>
<feature type="binding site" evidence="1">
    <location>
        <position position="634"/>
    </location>
    <ligand>
        <name>Zn(2+)</name>
        <dbReference type="ChEBI" id="CHEBI:29105"/>
    </ligand>
</feature>
<dbReference type="Pfam" id="PF17914">
    <property type="entry name" value="HopA1"/>
    <property type="match status" value="1"/>
</dbReference>
<dbReference type="GO" id="GO:0031179">
    <property type="term" value="P:peptide modification"/>
    <property type="evidence" value="ECO:0007669"/>
    <property type="project" value="InterPro"/>
</dbReference>
<dbReference type="GO" id="GO:0046872">
    <property type="term" value="F:metal ion binding"/>
    <property type="evidence" value="ECO:0007669"/>
    <property type="project" value="UniProtKB-KW"/>
</dbReference>
<feature type="binding site" evidence="1">
    <location>
        <position position="686"/>
    </location>
    <ligand>
        <name>Zn(2+)</name>
        <dbReference type="ChEBI" id="CHEBI:29105"/>
    </ligand>
</feature>
<feature type="binding site" evidence="1">
    <location>
        <position position="685"/>
    </location>
    <ligand>
        <name>Zn(2+)</name>
        <dbReference type="ChEBI" id="CHEBI:29105"/>
    </ligand>
</feature>
<evidence type="ECO:0000313" key="2">
    <source>
        <dbReference type="EMBL" id="NEX19927.1"/>
    </source>
</evidence>
<evidence type="ECO:0008006" key="4">
    <source>
        <dbReference type="Google" id="ProtNLM"/>
    </source>
</evidence>
<dbReference type="AlphaFoldDB" id="A0A6P1DNV4"/>
<protein>
    <recommendedName>
        <fullName evidence="4">Type 2 lantipeptide synthetase LanM</fullName>
    </recommendedName>
</protein>
<dbReference type="InterPro" id="IPR040871">
    <property type="entry name" value="HopA1"/>
</dbReference>
<dbReference type="SUPFAM" id="SSF158745">
    <property type="entry name" value="LanC-like"/>
    <property type="match status" value="1"/>
</dbReference>
<dbReference type="InterPro" id="IPR007822">
    <property type="entry name" value="LANC-like"/>
</dbReference>
<reference evidence="2 3" key="2">
    <citation type="submission" date="2020-02" db="EMBL/GenBank/DDBJ databases">
        <title>Genome sequences of Thiorhodococcus mannitoliphagus and Thiorhodococcus minor, purple sulfur photosynthetic bacteria in the gammaproteobacterial family, Chromatiaceae.</title>
        <authorList>
            <person name="Aviles F.A."/>
            <person name="Meyer T.E."/>
            <person name="Kyndt J.A."/>
        </authorList>
    </citation>
    <scope>NUCLEOTIDE SEQUENCE [LARGE SCALE GENOMIC DNA]</scope>
    <source>
        <strain evidence="2 3">DSM 18266</strain>
    </source>
</reference>
<gene>
    <name evidence="2" type="ORF">G3480_06300</name>
</gene>
<dbReference type="Proteomes" id="UP000471640">
    <property type="component" value="Unassembled WGS sequence"/>
</dbReference>
<dbReference type="Gene3D" id="1.50.10.20">
    <property type="match status" value="1"/>
</dbReference>
<dbReference type="RefSeq" id="WP_164652829.1">
    <property type="nucleotide sequence ID" value="NZ_JAAIJR010000018.1"/>
</dbReference>
<dbReference type="EMBL" id="JAAIJR010000018">
    <property type="protein sequence ID" value="NEX19927.1"/>
    <property type="molecule type" value="Genomic_DNA"/>
</dbReference>
<dbReference type="PRINTS" id="PR01955">
    <property type="entry name" value="LANCFRANKIA"/>
</dbReference>